<dbReference type="SUPFAM" id="SSF55486">
    <property type="entry name" value="Metalloproteases ('zincins'), catalytic domain"/>
    <property type="match status" value="1"/>
</dbReference>
<organism evidence="8 9">
    <name type="scientific">Candidatus Azambacteria bacterium RIFCSPLOWO2_01_FULL_37_9</name>
    <dbReference type="NCBI Taxonomy" id="1797297"/>
    <lineage>
        <taxon>Bacteria</taxon>
        <taxon>Candidatus Azamiibacteriota</taxon>
    </lineage>
</organism>
<proteinExistence type="inferred from homology"/>
<sequence>MICLPYAEKQAKKLKLTLKQELAMLLSHGILHILGYDHERSKKEAKIMDELQNIMTEKVK</sequence>
<dbReference type="Proteomes" id="UP000177947">
    <property type="component" value="Unassembled WGS sequence"/>
</dbReference>
<dbReference type="InterPro" id="IPR020549">
    <property type="entry name" value="YbeY_CS"/>
</dbReference>
<dbReference type="AlphaFoldDB" id="A0A1F5C5W3"/>
<keyword evidence="6" id="KW-0378">Hydrolase</keyword>
<dbReference type="NCBIfam" id="TIGR00043">
    <property type="entry name" value="rRNA maturation RNase YbeY"/>
    <property type="match status" value="1"/>
</dbReference>
<dbReference type="InterPro" id="IPR023091">
    <property type="entry name" value="MetalPrtase_cat_dom_sf_prd"/>
</dbReference>
<reference evidence="8 9" key="1">
    <citation type="journal article" date="2016" name="Nat. Commun.">
        <title>Thousands of microbial genomes shed light on interconnected biogeochemical processes in an aquifer system.</title>
        <authorList>
            <person name="Anantharaman K."/>
            <person name="Brown C.T."/>
            <person name="Hug L.A."/>
            <person name="Sharon I."/>
            <person name="Castelle C.J."/>
            <person name="Probst A.J."/>
            <person name="Thomas B.C."/>
            <person name="Singh A."/>
            <person name="Wilkins M.J."/>
            <person name="Karaoz U."/>
            <person name="Brodie E.L."/>
            <person name="Williams K.H."/>
            <person name="Hubbard S.S."/>
            <person name="Banfield J.F."/>
        </authorList>
    </citation>
    <scope>NUCLEOTIDE SEQUENCE [LARGE SCALE GENOMIC DNA]</scope>
</reference>
<keyword evidence="7" id="KW-0862">Zinc</keyword>
<name>A0A1F5C5W3_9BACT</name>
<evidence type="ECO:0000313" key="8">
    <source>
        <dbReference type="EMBL" id="OGD38260.1"/>
    </source>
</evidence>
<dbReference type="GO" id="GO:0004519">
    <property type="term" value="F:endonuclease activity"/>
    <property type="evidence" value="ECO:0007669"/>
    <property type="project" value="UniProtKB-KW"/>
</dbReference>
<keyword evidence="5" id="KW-0255">Endonuclease</keyword>
<accession>A0A1F5C5W3</accession>
<comment type="caution">
    <text evidence="8">The sequence shown here is derived from an EMBL/GenBank/DDBJ whole genome shotgun (WGS) entry which is preliminary data.</text>
</comment>
<comment type="cofactor">
    <cofactor evidence="1">
        <name>Zn(2+)</name>
        <dbReference type="ChEBI" id="CHEBI:29105"/>
    </cofactor>
</comment>
<dbReference type="GO" id="GO:0006364">
    <property type="term" value="P:rRNA processing"/>
    <property type="evidence" value="ECO:0007669"/>
    <property type="project" value="InterPro"/>
</dbReference>
<evidence type="ECO:0000256" key="7">
    <source>
        <dbReference type="ARBA" id="ARBA00022833"/>
    </source>
</evidence>
<dbReference type="Gene3D" id="3.40.390.30">
    <property type="entry name" value="Metalloproteases ('zincins'), catalytic domain"/>
    <property type="match status" value="1"/>
</dbReference>
<dbReference type="PANTHER" id="PTHR46986">
    <property type="entry name" value="ENDORIBONUCLEASE YBEY, CHLOROPLASTIC"/>
    <property type="match status" value="1"/>
</dbReference>
<evidence type="ECO:0000256" key="1">
    <source>
        <dbReference type="ARBA" id="ARBA00001947"/>
    </source>
</evidence>
<dbReference type="Pfam" id="PF02130">
    <property type="entry name" value="YbeY"/>
    <property type="match status" value="1"/>
</dbReference>
<evidence type="ECO:0000256" key="6">
    <source>
        <dbReference type="ARBA" id="ARBA00022801"/>
    </source>
</evidence>
<dbReference type="PANTHER" id="PTHR46986:SF1">
    <property type="entry name" value="ENDORIBONUCLEASE YBEY, CHLOROPLASTIC"/>
    <property type="match status" value="1"/>
</dbReference>
<dbReference type="EMBL" id="MEYQ01000049">
    <property type="protein sequence ID" value="OGD38260.1"/>
    <property type="molecule type" value="Genomic_DNA"/>
</dbReference>
<evidence type="ECO:0000313" key="9">
    <source>
        <dbReference type="Proteomes" id="UP000177947"/>
    </source>
</evidence>
<evidence type="ECO:0000256" key="3">
    <source>
        <dbReference type="ARBA" id="ARBA00022722"/>
    </source>
</evidence>
<dbReference type="GO" id="GO:0004222">
    <property type="term" value="F:metalloendopeptidase activity"/>
    <property type="evidence" value="ECO:0007669"/>
    <property type="project" value="InterPro"/>
</dbReference>
<dbReference type="InterPro" id="IPR002036">
    <property type="entry name" value="YbeY"/>
</dbReference>
<keyword evidence="3" id="KW-0540">Nuclease</keyword>
<evidence type="ECO:0000256" key="5">
    <source>
        <dbReference type="ARBA" id="ARBA00022759"/>
    </source>
</evidence>
<dbReference type="GO" id="GO:0046872">
    <property type="term" value="F:metal ion binding"/>
    <property type="evidence" value="ECO:0007669"/>
    <property type="project" value="UniProtKB-KW"/>
</dbReference>
<dbReference type="PROSITE" id="PS01306">
    <property type="entry name" value="UPF0054"/>
    <property type="match status" value="1"/>
</dbReference>
<keyword evidence="4" id="KW-0479">Metal-binding</keyword>
<protein>
    <submittedName>
        <fullName evidence="8">rRNA maturation RNase YbeY</fullName>
    </submittedName>
</protein>
<comment type="similarity">
    <text evidence="2">Belongs to the endoribonuclease YbeY family.</text>
</comment>
<evidence type="ECO:0000256" key="4">
    <source>
        <dbReference type="ARBA" id="ARBA00022723"/>
    </source>
</evidence>
<evidence type="ECO:0000256" key="2">
    <source>
        <dbReference type="ARBA" id="ARBA00010875"/>
    </source>
</evidence>
<gene>
    <name evidence="8" type="ORF">A2907_00475</name>
</gene>